<accession>A0ABM9D9F6</accession>
<dbReference type="PROSITE" id="PS51683">
    <property type="entry name" value="SAM_OMT_II"/>
    <property type="match status" value="1"/>
</dbReference>
<gene>
    <name evidence="6" type="ORF">GEAMG1_1524</name>
</gene>
<protein>
    <submittedName>
        <fullName evidence="6">Enzyme</fullName>
        <ecNumber evidence="6">2.1.1.-</ecNumber>
    </submittedName>
</protein>
<evidence type="ECO:0000313" key="7">
    <source>
        <dbReference type="Proteomes" id="UP001295463"/>
    </source>
</evidence>
<dbReference type="SUPFAM" id="SSF53335">
    <property type="entry name" value="S-adenosyl-L-methionine-dependent methyltransferases"/>
    <property type="match status" value="1"/>
</dbReference>
<dbReference type="EC" id="2.1.1.-" evidence="6"/>
<evidence type="ECO:0000256" key="3">
    <source>
        <dbReference type="ARBA" id="ARBA00022691"/>
    </source>
</evidence>
<keyword evidence="1 6" id="KW-0489">Methyltransferase</keyword>
<dbReference type="Proteomes" id="UP001295463">
    <property type="component" value="Chromosome"/>
</dbReference>
<dbReference type="PANTHER" id="PTHR43712">
    <property type="entry name" value="PUTATIVE (AFU_ORTHOLOGUE AFUA_4G14580)-RELATED"/>
    <property type="match status" value="1"/>
</dbReference>
<keyword evidence="2 6" id="KW-0808">Transferase</keyword>
<dbReference type="Gene3D" id="1.10.287.1350">
    <property type="match status" value="1"/>
</dbReference>
<organism evidence="6 7">
    <name type="scientific">Trichlorobacter ammonificans</name>
    <dbReference type="NCBI Taxonomy" id="2916410"/>
    <lineage>
        <taxon>Bacteria</taxon>
        <taxon>Pseudomonadati</taxon>
        <taxon>Thermodesulfobacteriota</taxon>
        <taxon>Desulfuromonadia</taxon>
        <taxon>Geobacterales</taxon>
        <taxon>Geobacteraceae</taxon>
        <taxon>Trichlorobacter</taxon>
    </lineage>
</organism>
<evidence type="ECO:0000256" key="2">
    <source>
        <dbReference type="ARBA" id="ARBA00022679"/>
    </source>
</evidence>
<dbReference type="GO" id="GO:0032259">
    <property type="term" value="P:methylation"/>
    <property type="evidence" value="ECO:0007669"/>
    <property type="project" value="UniProtKB-KW"/>
</dbReference>
<reference evidence="6 7" key="1">
    <citation type="submission" date="2022-03" db="EMBL/GenBank/DDBJ databases">
        <authorList>
            <person name="Koch H."/>
        </authorList>
    </citation>
    <scope>NUCLEOTIDE SEQUENCE [LARGE SCALE GENOMIC DNA]</scope>
    <source>
        <strain evidence="6 7">G1</strain>
    </source>
</reference>
<sequence length="274" mass="29531">MATEQRTAASPHTGRETGSHLLDHLVHVASKLGMGEHLANLANELMGRDDDAWADSVALSYDFSRARTIVDVGGGTGTLMTAILQNHPGTTGIIFDSPAALAATGSYLLAQGVADRCRTVAGDMFRNAPPAGGDIYILSNILSDWEESRALQILRACSSIMAPESRVLVIERLMPQRQPATATVAVGGSVSRRIRGWDRTEADYRRMLAKAWLQVRSLVPFTVPRTMGSIEGTIIESRLLRGQVTCTADIDDYPLAGFLWPVCLTSPEFGHAVA</sequence>
<evidence type="ECO:0000256" key="1">
    <source>
        <dbReference type="ARBA" id="ARBA00022603"/>
    </source>
</evidence>
<name>A0ABM9D9F6_9BACT</name>
<dbReference type="CDD" id="cd02440">
    <property type="entry name" value="AdoMet_MTases"/>
    <property type="match status" value="1"/>
</dbReference>
<dbReference type="Gene3D" id="3.40.50.150">
    <property type="entry name" value="Vaccinia Virus protein VP39"/>
    <property type="match status" value="1"/>
</dbReference>
<evidence type="ECO:0000259" key="5">
    <source>
        <dbReference type="Pfam" id="PF00891"/>
    </source>
</evidence>
<keyword evidence="7" id="KW-1185">Reference proteome</keyword>
<evidence type="ECO:0000256" key="4">
    <source>
        <dbReference type="SAM" id="MobiDB-lite"/>
    </source>
</evidence>
<feature type="region of interest" description="Disordered" evidence="4">
    <location>
        <begin position="1"/>
        <end position="20"/>
    </location>
</feature>
<keyword evidence="3" id="KW-0949">S-adenosyl-L-methionine</keyword>
<dbReference type="RefSeq" id="WP_305732183.1">
    <property type="nucleotide sequence ID" value="NZ_OW150024.1"/>
</dbReference>
<feature type="compositionally biased region" description="Polar residues" evidence="4">
    <location>
        <begin position="1"/>
        <end position="10"/>
    </location>
</feature>
<proteinExistence type="predicted"/>
<evidence type="ECO:0000313" key="6">
    <source>
        <dbReference type="EMBL" id="CAH2031354.1"/>
    </source>
</evidence>
<dbReference type="InterPro" id="IPR001077">
    <property type="entry name" value="COMT_C"/>
</dbReference>
<dbReference type="PANTHER" id="PTHR43712:SF2">
    <property type="entry name" value="O-METHYLTRANSFERASE CICE"/>
    <property type="match status" value="1"/>
</dbReference>
<feature type="domain" description="O-methyltransferase C-terminal" evidence="5">
    <location>
        <begin position="41"/>
        <end position="211"/>
    </location>
</feature>
<dbReference type="InterPro" id="IPR029063">
    <property type="entry name" value="SAM-dependent_MTases_sf"/>
</dbReference>
<dbReference type="GO" id="GO:0008168">
    <property type="term" value="F:methyltransferase activity"/>
    <property type="evidence" value="ECO:0007669"/>
    <property type="project" value="UniProtKB-KW"/>
</dbReference>
<dbReference type="Pfam" id="PF00891">
    <property type="entry name" value="Methyltransf_2"/>
    <property type="match status" value="1"/>
</dbReference>
<dbReference type="InterPro" id="IPR016461">
    <property type="entry name" value="COMT-like"/>
</dbReference>
<dbReference type="EMBL" id="OW150024">
    <property type="protein sequence ID" value="CAH2031354.1"/>
    <property type="molecule type" value="Genomic_DNA"/>
</dbReference>